<dbReference type="PANTHER" id="PTHR35788">
    <property type="entry name" value="EXPORTED PROTEIN-RELATED"/>
    <property type="match status" value="1"/>
</dbReference>
<sequence length="507" mass="54559">MKKGWLITGLMTFAIVGVGVGGAMSYGSDKTLPVGVSIGDLQLGGELPETALKRIEEQVARLESTVVSVDPDSLGDGSKSGTDIPSLSFKQLGLKVDAAEALNAIANYRDLPWWERAQVRYQDNFDTSYEIKANWDEEALKQAASEAWGNLVTGQSANASRTITDQDLVVYSEEKLGRRLEVQDLIDQIKGIELNAGAGTAVSDQPRVLQAKVTETAPEITVAKLREDGLDRKLVEFTTSFATSGEGRSHNVTAAAKALNDTLLMPGEIFEYGKIVAKAEEEYGYKEAPVILKGKLTPGIGGGICQVSSTLYNAALLAGLDIVERRNHSLVVSYLPKGLDATFASGYVNFKFRNSTGKQLLIRTVVEDKTVTVKLFGSMPENISYKTETELVKENAPKTVYMADEKIALGKQSVLQKGESGYVVEAFLVKMVDGEFAERKKLSKDTYRTQDTLIAVHPDDPRLQPAGGAASKEPGASPTPGGKGNGDGEGIEKSPEGDEVVDFVEPI</sequence>
<dbReference type="AlphaFoldDB" id="A0A7Z2VKY4"/>
<feature type="compositionally biased region" description="Acidic residues" evidence="2">
    <location>
        <begin position="497"/>
        <end position="507"/>
    </location>
</feature>
<dbReference type="Proteomes" id="UP000502248">
    <property type="component" value="Chromosome"/>
</dbReference>
<dbReference type="Gene3D" id="2.20.230.10">
    <property type="entry name" value="Resuscitation-promoting factor rpfb"/>
    <property type="match status" value="1"/>
</dbReference>
<gene>
    <name evidence="4" type="ORF">HH215_19670</name>
</gene>
<dbReference type="PANTHER" id="PTHR35788:SF1">
    <property type="entry name" value="EXPORTED PROTEIN"/>
    <property type="match status" value="1"/>
</dbReference>
<dbReference type="EMBL" id="CP051680">
    <property type="protein sequence ID" value="QJD85173.1"/>
    <property type="molecule type" value="Genomic_DNA"/>
</dbReference>
<dbReference type="Pfam" id="PF07501">
    <property type="entry name" value="G5"/>
    <property type="match status" value="1"/>
</dbReference>
<dbReference type="PROSITE" id="PS51109">
    <property type="entry name" value="G5"/>
    <property type="match status" value="1"/>
</dbReference>
<protein>
    <recommendedName>
        <fullName evidence="3">G5 domain-containing protein</fullName>
    </recommendedName>
</protein>
<dbReference type="Pfam" id="PF04294">
    <property type="entry name" value="VanW"/>
    <property type="match status" value="1"/>
</dbReference>
<feature type="region of interest" description="Disordered" evidence="2">
    <location>
        <begin position="455"/>
        <end position="507"/>
    </location>
</feature>
<dbReference type="InterPro" id="IPR052913">
    <property type="entry name" value="Glycopeptide_resist_protein"/>
</dbReference>
<dbReference type="KEGG" id="cheb:HH215_19670"/>
<evidence type="ECO:0000256" key="2">
    <source>
        <dbReference type="SAM" id="MobiDB-lite"/>
    </source>
</evidence>
<dbReference type="InterPro" id="IPR011098">
    <property type="entry name" value="G5_dom"/>
</dbReference>
<evidence type="ECO:0000256" key="1">
    <source>
        <dbReference type="ARBA" id="ARBA00022729"/>
    </source>
</evidence>
<dbReference type="RefSeq" id="WP_169281439.1">
    <property type="nucleotide sequence ID" value="NZ_CP051680.1"/>
</dbReference>
<evidence type="ECO:0000313" key="5">
    <source>
        <dbReference type="Proteomes" id="UP000502248"/>
    </source>
</evidence>
<evidence type="ECO:0000259" key="3">
    <source>
        <dbReference type="PROSITE" id="PS51109"/>
    </source>
</evidence>
<feature type="domain" description="G5" evidence="3">
    <location>
        <begin position="380"/>
        <end position="460"/>
    </location>
</feature>
<evidence type="ECO:0000313" key="4">
    <source>
        <dbReference type="EMBL" id="QJD85173.1"/>
    </source>
</evidence>
<name>A0A7Z2VKY4_9BACL</name>
<proteinExistence type="predicted"/>
<accession>A0A7Z2VKY4</accession>
<dbReference type="InterPro" id="IPR007391">
    <property type="entry name" value="Vancomycin_resist_VanW"/>
</dbReference>
<dbReference type="SMART" id="SM01208">
    <property type="entry name" value="G5"/>
    <property type="match status" value="1"/>
</dbReference>
<organism evidence="4 5">
    <name type="scientific">Cohnella herbarum</name>
    <dbReference type="NCBI Taxonomy" id="2728023"/>
    <lineage>
        <taxon>Bacteria</taxon>
        <taxon>Bacillati</taxon>
        <taxon>Bacillota</taxon>
        <taxon>Bacilli</taxon>
        <taxon>Bacillales</taxon>
        <taxon>Paenibacillaceae</taxon>
        <taxon>Cohnella</taxon>
    </lineage>
</organism>
<keyword evidence="5" id="KW-1185">Reference proteome</keyword>
<keyword evidence="1" id="KW-0732">Signal</keyword>
<reference evidence="4 5" key="1">
    <citation type="submission" date="2020-04" db="EMBL/GenBank/DDBJ databases">
        <title>Genome sequencing of novel species.</title>
        <authorList>
            <person name="Heo J."/>
            <person name="Kim S.-J."/>
            <person name="Kim J.-S."/>
            <person name="Hong S.-B."/>
            <person name="Kwon S.-W."/>
        </authorList>
    </citation>
    <scope>NUCLEOTIDE SEQUENCE [LARGE SCALE GENOMIC DNA]</scope>
    <source>
        <strain evidence="4 5">MFER-1</strain>
    </source>
</reference>